<dbReference type="PANTHER" id="PTHR43464:SF89">
    <property type="entry name" value="METHYLTRANSFERASE"/>
    <property type="match status" value="1"/>
</dbReference>
<proteinExistence type="predicted"/>
<dbReference type="Proteomes" id="UP000664132">
    <property type="component" value="Unassembled WGS sequence"/>
</dbReference>
<gene>
    <name evidence="2" type="ORF">IFR04_008878</name>
</gene>
<dbReference type="InterPro" id="IPR029063">
    <property type="entry name" value="SAM-dependent_MTases_sf"/>
</dbReference>
<evidence type="ECO:0000259" key="1">
    <source>
        <dbReference type="Pfam" id="PF13847"/>
    </source>
</evidence>
<sequence length="289" mass="31776">MAPSRLETIRDMYDARAPIYEDDGKDGSSDFHKAQAKDYLEWMALSPGMKVLDLACGTGGITIPAARAVGPSGKVIGVDISTVSLDIARSKARKEDLPVTFHDHDISNLTGLEGIIEGIFDVITCASAMVLLEDPAASVKHWATLLKAGGKLIFDTSTNDSLVVGRCFDVVKQELNMFTVNGSKTAIGTVPKVKQMLVDAGLDPTQTFVSRQYDEFKTLEEIDASKGGNFFEETMGREGWVKRWYEELKQPGVRERAKEIFCQELNKMADEKGFVKSHFRFNVAVGKKG</sequence>
<organism evidence="2 3">
    <name type="scientific">Cadophora malorum</name>
    <dbReference type="NCBI Taxonomy" id="108018"/>
    <lineage>
        <taxon>Eukaryota</taxon>
        <taxon>Fungi</taxon>
        <taxon>Dikarya</taxon>
        <taxon>Ascomycota</taxon>
        <taxon>Pezizomycotina</taxon>
        <taxon>Leotiomycetes</taxon>
        <taxon>Helotiales</taxon>
        <taxon>Ploettnerulaceae</taxon>
        <taxon>Cadophora</taxon>
    </lineage>
</organism>
<dbReference type="InterPro" id="IPR025714">
    <property type="entry name" value="Methyltranfer_dom"/>
</dbReference>
<evidence type="ECO:0000313" key="3">
    <source>
        <dbReference type="Proteomes" id="UP000664132"/>
    </source>
</evidence>
<dbReference type="Gene3D" id="3.40.50.150">
    <property type="entry name" value="Vaccinia Virus protein VP39"/>
    <property type="match status" value="1"/>
</dbReference>
<dbReference type="Pfam" id="PF13847">
    <property type="entry name" value="Methyltransf_31"/>
    <property type="match status" value="1"/>
</dbReference>
<dbReference type="SUPFAM" id="SSF53335">
    <property type="entry name" value="S-adenosyl-L-methionine-dependent methyltransferases"/>
    <property type="match status" value="1"/>
</dbReference>
<evidence type="ECO:0000313" key="2">
    <source>
        <dbReference type="EMBL" id="KAG4417984.1"/>
    </source>
</evidence>
<dbReference type="EMBL" id="JAFJYH010000140">
    <property type="protein sequence ID" value="KAG4417984.1"/>
    <property type="molecule type" value="Genomic_DNA"/>
</dbReference>
<dbReference type="CDD" id="cd02440">
    <property type="entry name" value="AdoMet_MTases"/>
    <property type="match status" value="1"/>
</dbReference>
<dbReference type="AlphaFoldDB" id="A0A8H7TDU5"/>
<protein>
    <recommendedName>
        <fullName evidence="1">Methyltransferase domain-containing protein</fullName>
    </recommendedName>
</protein>
<dbReference type="OrthoDB" id="66144at2759"/>
<dbReference type="GO" id="GO:0010420">
    <property type="term" value="F:polyprenyldihydroxybenzoate methyltransferase activity"/>
    <property type="evidence" value="ECO:0007669"/>
    <property type="project" value="TreeGrafter"/>
</dbReference>
<keyword evidence="3" id="KW-1185">Reference proteome</keyword>
<accession>A0A8H7TDU5</accession>
<dbReference type="PANTHER" id="PTHR43464">
    <property type="entry name" value="METHYLTRANSFERASE"/>
    <property type="match status" value="1"/>
</dbReference>
<comment type="caution">
    <text evidence="2">The sequence shown here is derived from an EMBL/GenBank/DDBJ whole genome shotgun (WGS) entry which is preliminary data.</text>
</comment>
<feature type="domain" description="Methyltransferase" evidence="1">
    <location>
        <begin position="46"/>
        <end position="158"/>
    </location>
</feature>
<reference evidence="2" key="1">
    <citation type="submission" date="2021-02" db="EMBL/GenBank/DDBJ databases">
        <title>Genome sequence Cadophora malorum strain M34.</title>
        <authorList>
            <person name="Stefanovic E."/>
            <person name="Vu D."/>
            <person name="Scully C."/>
            <person name="Dijksterhuis J."/>
            <person name="Roader J."/>
            <person name="Houbraken J."/>
        </authorList>
    </citation>
    <scope>NUCLEOTIDE SEQUENCE</scope>
    <source>
        <strain evidence="2">M34</strain>
    </source>
</reference>
<name>A0A8H7TDU5_9HELO</name>